<dbReference type="GO" id="GO:0000398">
    <property type="term" value="P:mRNA splicing, via spliceosome"/>
    <property type="evidence" value="ECO:0007669"/>
    <property type="project" value="UniProtKB-UniRule"/>
</dbReference>
<evidence type="ECO:0000256" key="1">
    <source>
        <dbReference type="ARBA" id="ARBA00003777"/>
    </source>
</evidence>
<dbReference type="STRING" id="1330018.A0A167L2Q4"/>
<dbReference type="AlphaFoldDB" id="A0A167L2Q4"/>
<dbReference type="GO" id="GO:0071013">
    <property type="term" value="C:catalytic step 2 spliceosome"/>
    <property type="evidence" value="ECO:0007669"/>
    <property type="project" value="TreeGrafter"/>
</dbReference>
<proteinExistence type="inferred from homology"/>
<dbReference type="OrthoDB" id="199717at2759"/>
<gene>
    <name evidence="12" type="ORF">CALVIDRAFT_538417</name>
</gene>
<evidence type="ECO:0000256" key="7">
    <source>
        <dbReference type="ARBA" id="ARBA00023187"/>
    </source>
</evidence>
<keyword evidence="6 9" id="KW-0747">Spliceosome</keyword>
<comment type="subunit">
    <text evidence="9">May be part of a spliceosome complex.</text>
</comment>
<keyword evidence="5 9" id="KW-0507">mRNA processing</keyword>
<keyword evidence="8 9" id="KW-0539">Nucleus</keyword>
<evidence type="ECO:0000313" key="12">
    <source>
        <dbReference type="EMBL" id="KZO95271.1"/>
    </source>
</evidence>
<evidence type="ECO:0000256" key="3">
    <source>
        <dbReference type="ARBA" id="ARBA00010028"/>
    </source>
</evidence>
<keyword evidence="13" id="KW-1185">Reference proteome</keyword>
<evidence type="ECO:0000256" key="10">
    <source>
        <dbReference type="SAM" id="Coils"/>
    </source>
</evidence>
<protein>
    <recommendedName>
        <fullName evidence="4 9">Pre-mRNA-splicing factor SYF2</fullName>
    </recommendedName>
</protein>
<evidence type="ECO:0000256" key="6">
    <source>
        <dbReference type="ARBA" id="ARBA00022728"/>
    </source>
</evidence>
<reference evidence="12 13" key="1">
    <citation type="journal article" date="2016" name="Mol. Biol. Evol.">
        <title>Comparative Genomics of Early-Diverging Mushroom-Forming Fungi Provides Insights into the Origins of Lignocellulose Decay Capabilities.</title>
        <authorList>
            <person name="Nagy L.G."/>
            <person name="Riley R."/>
            <person name="Tritt A."/>
            <person name="Adam C."/>
            <person name="Daum C."/>
            <person name="Floudas D."/>
            <person name="Sun H."/>
            <person name="Yadav J.S."/>
            <person name="Pangilinan J."/>
            <person name="Larsson K.H."/>
            <person name="Matsuura K."/>
            <person name="Barry K."/>
            <person name="Labutti K."/>
            <person name="Kuo R."/>
            <person name="Ohm R.A."/>
            <person name="Bhattacharya S.S."/>
            <person name="Shirouzu T."/>
            <person name="Yoshinaga Y."/>
            <person name="Martin F.M."/>
            <person name="Grigoriev I.V."/>
            <person name="Hibbett D.S."/>
        </authorList>
    </citation>
    <scope>NUCLEOTIDE SEQUENCE [LARGE SCALE GENOMIC DNA]</scope>
    <source>
        <strain evidence="12 13">TUFC12733</strain>
    </source>
</reference>
<sequence length="435" mass="48651">MPPRKRKSAAASTDAPAPKRATRSRKKAAAEPEPKAVEVAPHAQEEPPAQEESVPVEIEVGTSNAVSAEDAFDQTLSEPEPMQPVAVEDVVRDEEERDELAAMAPPDEPVREVAPQGDAAKDTSEVVEEIVAVEVDVAVDEAGDLVEVAVEETLAVEVPGEEDGDVEMEEVSAEGSSKSGTPMGMVERMKKLQELRGKMRDTLQANRKDLVAEHAKQKTSVRELQRLEKKRKLAEVLREKADAEERGEDAERRKNWEWSIEENEEWEKKLERKKKRADFTFNNSEDHARRRYKKDLDFIKPDLEAYNRQKEAALGLAPGTLVPGQSTSGALIATTSASGAMTVAQRQAAEDLYRDANSLVYADNKPTEDAIDRVVSKLNMDMDRRGKFSRKRLNEDDGDVTYINERNRVFNKKIARYYDKYTAEIRASFERGTAL</sequence>
<feature type="coiled-coil region" evidence="10">
    <location>
        <begin position="224"/>
        <end position="283"/>
    </location>
</feature>
<dbReference type="InterPro" id="IPR013260">
    <property type="entry name" value="mRNA_splic_SYF2"/>
</dbReference>
<evidence type="ECO:0000256" key="5">
    <source>
        <dbReference type="ARBA" id="ARBA00022664"/>
    </source>
</evidence>
<evidence type="ECO:0000256" key="8">
    <source>
        <dbReference type="ARBA" id="ARBA00023242"/>
    </source>
</evidence>
<feature type="region of interest" description="Disordered" evidence="11">
    <location>
        <begin position="90"/>
        <end position="123"/>
    </location>
</feature>
<evidence type="ECO:0000256" key="4">
    <source>
        <dbReference type="ARBA" id="ARBA00014745"/>
    </source>
</evidence>
<name>A0A167L2Q4_CALVF</name>
<comment type="similarity">
    <text evidence="3 9">Belongs to the SYF2 family.</text>
</comment>
<comment type="subcellular location">
    <subcellularLocation>
        <location evidence="2 9">Nucleus</location>
    </subcellularLocation>
</comment>
<evidence type="ECO:0000313" key="13">
    <source>
        <dbReference type="Proteomes" id="UP000076738"/>
    </source>
</evidence>
<feature type="region of interest" description="Disordered" evidence="11">
    <location>
        <begin position="155"/>
        <end position="186"/>
    </location>
</feature>
<keyword evidence="10" id="KW-0175">Coiled coil</keyword>
<dbReference type="EMBL" id="KV417290">
    <property type="protein sequence ID" value="KZO95271.1"/>
    <property type="molecule type" value="Genomic_DNA"/>
</dbReference>
<organism evidence="12 13">
    <name type="scientific">Calocera viscosa (strain TUFC12733)</name>
    <dbReference type="NCBI Taxonomy" id="1330018"/>
    <lineage>
        <taxon>Eukaryota</taxon>
        <taxon>Fungi</taxon>
        <taxon>Dikarya</taxon>
        <taxon>Basidiomycota</taxon>
        <taxon>Agaricomycotina</taxon>
        <taxon>Dacrymycetes</taxon>
        <taxon>Dacrymycetales</taxon>
        <taxon>Dacrymycetaceae</taxon>
        <taxon>Calocera</taxon>
    </lineage>
</organism>
<dbReference type="Proteomes" id="UP000076738">
    <property type="component" value="Unassembled WGS sequence"/>
</dbReference>
<feature type="compositionally biased region" description="Acidic residues" evidence="11">
    <location>
        <begin position="159"/>
        <end position="172"/>
    </location>
</feature>
<evidence type="ECO:0000256" key="9">
    <source>
        <dbReference type="RuleBase" id="RU367148"/>
    </source>
</evidence>
<keyword evidence="7 9" id="KW-0508">mRNA splicing</keyword>
<dbReference type="GO" id="GO:0000974">
    <property type="term" value="C:Prp19 complex"/>
    <property type="evidence" value="ECO:0007669"/>
    <property type="project" value="TreeGrafter"/>
</dbReference>
<evidence type="ECO:0000256" key="2">
    <source>
        <dbReference type="ARBA" id="ARBA00004123"/>
    </source>
</evidence>
<dbReference type="Pfam" id="PF08231">
    <property type="entry name" value="SYF2"/>
    <property type="match status" value="1"/>
</dbReference>
<feature type="compositionally biased region" description="Low complexity" evidence="11">
    <location>
        <begin position="37"/>
        <end position="57"/>
    </location>
</feature>
<evidence type="ECO:0000256" key="11">
    <source>
        <dbReference type="SAM" id="MobiDB-lite"/>
    </source>
</evidence>
<comment type="function">
    <text evidence="1 9">Involved in pre-mRNA splicing.</text>
</comment>
<dbReference type="PANTHER" id="PTHR13264">
    <property type="entry name" value="GCIP-INTERACTING PROTEIN P29"/>
    <property type="match status" value="1"/>
</dbReference>
<feature type="region of interest" description="Disordered" evidence="11">
    <location>
        <begin position="1"/>
        <end position="62"/>
    </location>
</feature>
<dbReference type="PANTHER" id="PTHR13264:SF5">
    <property type="entry name" value="PRE-MRNA-SPLICING FACTOR SYF2"/>
    <property type="match status" value="1"/>
</dbReference>
<dbReference type="GO" id="GO:0071014">
    <property type="term" value="C:post-mRNA release spliceosomal complex"/>
    <property type="evidence" value="ECO:0007669"/>
    <property type="project" value="TreeGrafter"/>
</dbReference>
<accession>A0A167L2Q4</accession>